<accession>A0A1X6NLA9</accession>
<keyword evidence="3" id="KW-1185">Reference proteome</keyword>
<feature type="compositionally biased region" description="Low complexity" evidence="1">
    <location>
        <begin position="358"/>
        <end position="389"/>
    </location>
</feature>
<gene>
    <name evidence="2" type="ORF">BU14_1689s0001</name>
</gene>
<evidence type="ECO:0000313" key="3">
    <source>
        <dbReference type="Proteomes" id="UP000218209"/>
    </source>
</evidence>
<feature type="compositionally biased region" description="Pro residues" evidence="1">
    <location>
        <begin position="246"/>
        <end position="260"/>
    </location>
</feature>
<protein>
    <submittedName>
        <fullName evidence="2">Uncharacterized protein</fullName>
    </submittedName>
</protein>
<organism evidence="2 3">
    <name type="scientific">Porphyra umbilicalis</name>
    <name type="common">Purple laver</name>
    <name type="synonym">Red alga</name>
    <dbReference type="NCBI Taxonomy" id="2786"/>
    <lineage>
        <taxon>Eukaryota</taxon>
        <taxon>Rhodophyta</taxon>
        <taxon>Bangiophyceae</taxon>
        <taxon>Bangiales</taxon>
        <taxon>Bangiaceae</taxon>
        <taxon>Porphyra</taxon>
    </lineage>
</organism>
<sequence>MSFVDDAAFSREDLYHLQHHRDVNQDGREGLSIPGGPAGWAWHGGRRVGLPGWLCDCVGPAAHGACARSSWATRGDVANHLSTGTGSMEPPPGLSCPTHLHWPLGSSAPRARSQLLLVRADALLVTTRGPVFIAVPAETMEGQRVFPPTPMPSEADRDNKDRLRAAAAAGQAMTEASSTPLPARYPPYNFGTASYYPPATEPYLPATGASVPSPPSLVPLPASTEPAPLFRTAPSVAFYQGQTTLPPRPAASPSVLPPFTPGAEPNPDLFTHGFASEEQRVTSGPSFPPTAQVAPLTPAGDGGSTAASKSPVYLETSGGRSRPRPRFGRGKNAAVPSLSSVPGLSALPPSASAPPRWPADAAAGTSAATKPAAAHGAGGASSAPTIGSKSVFKGGKASVGVAVKKSKAAATAAKVARARALQARKASTDHAAAANESTSNAVMGLLSLSDGGSNVEDLVKKTIEKQEKTIQTLAKAVCKLQMDSSKATASTPSVPLATGGLMQVAPELGEVVQAEPSHKRHKAAASVAVLSSPRVSTHDTDVSTRAAVPELRIPPRKLAGEVSSATATAAAKTLAKATAIAQKRADGSVAMVAIRDRLTPKIKAIMGNAQKTMDVLPSPNIRQSIINATAMAVMHADEKTIDEFLLESVHSPSKKRKRLFLEPEQEHDEAPKKIKTVGVNSTLMQVFHHVLGNYKRNVVAGWFKEATKKVPAEMTVSEAGYWCTNNNFFQQPLGRKGVITGVAKGLKYLGAPNRIHHPVGAGGEIEVDMCYGHFFLGTQLISEVLTSIRDNVSDQPAIDSMRYKKYVAQAVRHDAFLPKHNKPDRGLILVDGHDPSRAVFQQEFMPASTVLAGDAPLADAASNEGAAHAFHDEAAANASGNGAAADVAGNGAAADVAGNGAAADVAGNGAVADVAGNGAVADVGGNRAPAEAAPVVAAAPAVAAAAVNIVAPLPPQRAPAGTAAPHAQTALATRQARAAAILAAAQAEAAALLSIPEESA</sequence>
<evidence type="ECO:0000256" key="1">
    <source>
        <dbReference type="SAM" id="MobiDB-lite"/>
    </source>
</evidence>
<evidence type="ECO:0000313" key="2">
    <source>
        <dbReference type="EMBL" id="OSX69256.1"/>
    </source>
</evidence>
<proteinExistence type="predicted"/>
<dbReference type="Proteomes" id="UP000218209">
    <property type="component" value="Unassembled WGS sequence"/>
</dbReference>
<feature type="region of interest" description="Disordered" evidence="1">
    <location>
        <begin position="241"/>
        <end position="389"/>
    </location>
</feature>
<dbReference type="EMBL" id="KV919660">
    <property type="protein sequence ID" value="OSX69256.1"/>
    <property type="molecule type" value="Genomic_DNA"/>
</dbReference>
<name>A0A1X6NLA9_PORUM</name>
<feature type="compositionally biased region" description="Low complexity" evidence="1">
    <location>
        <begin position="336"/>
        <end position="350"/>
    </location>
</feature>
<dbReference type="AlphaFoldDB" id="A0A1X6NLA9"/>
<reference evidence="2 3" key="1">
    <citation type="submission" date="2017-03" db="EMBL/GenBank/DDBJ databases">
        <title>WGS assembly of Porphyra umbilicalis.</title>
        <authorList>
            <person name="Brawley S.H."/>
            <person name="Blouin N.A."/>
            <person name="Ficko-Blean E."/>
            <person name="Wheeler G.L."/>
            <person name="Lohr M."/>
            <person name="Goodson H.V."/>
            <person name="Jenkins J.W."/>
            <person name="Blaby-Haas C.E."/>
            <person name="Helliwell K.E."/>
            <person name="Chan C."/>
            <person name="Marriage T."/>
            <person name="Bhattacharya D."/>
            <person name="Klein A.S."/>
            <person name="Badis Y."/>
            <person name="Brodie J."/>
            <person name="Cao Y."/>
            <person name="Collen J."/>
            <person name="Dittami S.M."/>
            <person name="Gachon C.M."/>
            <person name="Green B.R."/>
            <person name="Karpowicz S."/>
            <person name="Kim J.W."/>
            <person name="Kudahl U."/>
            <person name="Lin S."/>
            <person name="Michel G."/>
            <person name="Mittag M."/>
            <person name="Olson B.J."/>
            <person name="Pangilinan J."/>
            <person name="Peng Y."/>
            <person name="Qiu H."/>
            <person name="Shu S."/>
            <person name="Singer J.T."/>
            <person name="Smith A.G."/>
            <person name="Sprecher B.N."/>
            <person name="Wagner V."/>
            <person name="Wang W."/>
            <person name="Wang Z.-Y."/>
            <person name="Yan J."/>
            <person name="Yarish C."/>
            <person name="Zoeuner-Riek S."/>
            <person name="Zhuang Y."/>
            <person name="Zou Y."/>
            <person name="Lindquist E.A."/>
            <person name="Grimwood J."/>
            <person name="Barry K."/>
            <person name="Rokhsar D.S."/>
            <person name="Schmutz J."/>
            <person name="Stiller J.W."/>
            <person name="Grossman A.R."/>
            <person name="Prochnik S.E."/>
        </authorList>
    </citation>
    <scope>NUCLEOTIDE SEQUENCE [LARGE SCALE GENOMIC DNA]</scope>
    <source>
        <strain evidence="2">4086291</strain>
    </source>
</reference>